<name>A0A0F3PGV9_RICRH</name>
<dbReference type="Proteomes" id="UP000033591">
    <property type="component" value="Unassembled WGS sequence"/>
</dbReference>
<gene>
    <name evidence="1" type="ORF">RMAECT_0792</name>
</gene>
<dbReference type="EMBL" id="LAOC01000001">
    <property type="protein sequence ID" value="KJV79580.1"/>
    <property type="molecule type" value="Genomic_DNA"/>
</dbReference>
<evidence type="ECO:0000313" key="1">
    <source>
        <dbReference type="EMBL" id="KJV79580.1"/>
    </source>
</evidence>
<accession>A0A0F3PGV9</accession>
<evidence type="ECO:0000313" key="2">
    <source>
        <dbReference type="Proteomes" id="UP000033591"/>
    </source>
</evidence>
<comment type="caution">
    <text evidence="1">The sequence shown here is derived from an EMBL/GenBank/DDBJ whole genome shotgun (WGS) entry which is preliminary data.</text>
</comment>
<protein>
    <submittedName>
        <fullName evidence="1">Endo/excinuclease amino terminal domain protein</fullName>
    </submittedName>
</protein>
<dbReference type="PATRIC" id="fig|1359199.3.peg.779"/>
<reference evidence="1 2" key="1">
    <citation type="submission" date="2015-01" db="EMBL/GenBank/DDBJ databases">
        <title>Genome Sequencing of Rickettsiales.</title>
        <authorList>
            <person name="Daugherty S.C."/>
            <person name="Su Q."/>
            <person name="Abolude K."/>
            <person name="Beier-Sexton M."/>
            <person name="Carlyon J.A."/>
            <person name="Carter R."/>
            <person name="Day N.P."/>
            <person name="Dumler S.J."/>
            <person name="Dyachenko V."/>
            <person name="Godinez A."/>
            <person name="Kurtti T.J."/>
            <person name="Lichay M."/>
            <person name="Mullins K.E."/>
            <person name="Ott S."/>
            <person name="Pappas-Brown V."/>
            <person name="Paris D.H."/>
            <person name="Patel P."/>
            <person name="Richards A.L."/>
            <person name="Sadzewicz L."/>
            <person name="Sears K."/>
            <person name="Seidman D."/>
            <person name="Sengamalay N."/>
            <person name="Stenos J."/>
            <person name="Tallon L.J."/>
            <person name="Vincent G."/>
            <person name="Fraser C.M."/>
            <person name="Munderloh U."/>
            <person name="Dunning-Hotopp J.C."/>
        </authorList>
    </citation>
    <scope>NUCLEOTIDE SEQUENCE [LARGE SCALE GENOMIC DNA]</scope>
    <source>
        <strain evidence="1 2">Ect</strain>
    </source>
</reference>
<organism evidence="1 2">
    <name type="scientific">Rickettsia rhipicephali str. Ect</name>
    <dbReference type="NCBI Taxonomy" id="1359199"/>
    <lineage>
        <taxon>Bacteria</taxon>
        <taxon>Pseudomonadati</taxon>
        <taxon>Pseudomonadota</taxon>
        <taxon>Alphaproteobacteria</taxon>
        <taxon>Rickettsiales</taxon>
        <taxon>Rickettsiaceae</taxon>
        <taxon>Rickettsieae</taxon>
        <taxon>Rickettsia</taxon>
        <taxon>spotted fever group</taxon>
    </lineage>
</organism>
<proteinExistence type="predicted"/>
<dbReference type="AlphaFoldDB" id="A0A0F3PGV9"/>
<sequence length="45" mass="5148">MHGSVNRHCEKNYAVIRRSNLRSLLLFHEIATQPTAARNDDLVSI</sequence>